<dbReference type="OrthoDB" id="10578668at2759"/>
<reference evidence="3 4" key="1">
    <citation type="journal article" date="2019" name="Genome Biol. Evol.">
        <title>Genomic Plasticity Mediated by Transposable Elements in the Plant Pathogenic Fungus Colletotrichum higginsianum.</title>
        <authorList>
            <person name="Tsushima A."/>
            <person name="Gan P."/>
            <person name="Kumakura N."/>
            <person name="Narusaka M."/>
            <person name="Takano Y."/>
            <person name="Narusaka Y."/>
            <person name="Shirasu K."/>
        </authorList>
    </citation>
    <scope>NUCLEOTIDE SEQUENCE [LARGE SCALE GENOMIC DNA]</scope>
    <source>
        <strain evidence="3 4">MAFF305635-RFP</strain>
    </source>
</reference>
<evidence type="ECO:0000313" key="4">
    <source>
        <dbReference type="Proteomes" id="UP000305883"/>
    </source>
</evidence>
<proteinExistence type="predicted"/>
<evidence type="ECO:0000313" key="3">
    <source>
        <dbReference type="EMBL" id="TID07020.1"/>
    </source>
</evidence>
<feature type="chain" id="PRO_5020938630" evidence="2">
    <location>
        <begin position="20"/>
        <end position="158"/>
    </location>
</feature>
<feature type="signal peptide" evidence="2">
    <location>
        <begin position="1"/>
        <end position="19"/>
    </location>
</feature>
<evidence type="ECO:0000256" key="1">
    <source>
        <dbReference type="SAM" id="MobiDB-lite"/>
    </source>
</evidence>
<dbReference type="EMBL" id="MWPZ01000001">
    <property type="protein sequence ID" value="TID07020.1"/>
    <property type="molecule type" value="Genomic_DNA"/>
</dbReference>
<organism evidence="3 4">
    <name type="scientific">Colletotrichum higginsianum</name>
    <dbReference type="NCBI Taxonomy" id="80884"/>
    <lineage>
        <taxon>Eukaryota</taxon>
        <taxon>Fungi</taxon>
        <taxon>Dikarya</taxon>
        <taxon>Ascomycota</taxon>
        <taxon>Pezizomycotina</taxon>
        <taxon>Sordariomycetes</taxon>
        <taxon>Hypocreomycetidae</taxon>
        <taxon>Glomerellales</taxon>
        <taxon>Glomerellaceae</taxon>
        <taxon>Colletotrichum</taxon>
        <taxon>Colletotrichum destructivum species complex</taxon>
    </lineage>
</organism>
<keyword evidence="2" id="KW-0732">Signal</keyword>
<sequence>MHVLPTIILAAAAAARVSALVVTNMPGHSRPSIFNLTNTNVTKVVDTYPAMEARDESTSDATGPEHEIEARDETAIGDIDTKSTVKARSWPVTDAIDFDSGPQSDGGFPIQQRNEDASDAVEDASDAVEVAYHEIEPRRGNNNRFYNNRDQYSGSKSS</sequence>
<dbReference type="Proteomes" id="UP000305883">
    <property type="component" value="Unassembled WGS sequence"/>
</dbReference>
<comment type="caution">
    <text evidence="3">The sequence shown here is derived from an EMBL/GenBank/DDBJ whole genome shotgun (WGS) entry which is preliminary data.</text>
</comment>
<accession>A0A4T0WJU6</accession>
<feature type="region of interest" description="Disordered" evidence="1">
    <location>
        <begin position="94"/>
        <end position="158"/>
    </location>
</feature>
<dbReference type="AlphaFoldDB" id="A0A4T0WJU6"/>
<name>A0A4T0WJU6_9PEZI</name>
<feature type="compositionally biased region" description="Acidic residues" evidence="1">
    <location>
        <begin position="117"/>
        <end position="126"/>
    </location>
</feature>
<gene>
    <name evidence="3" type="ORF">CH35J_001685</name>
</gene>
<feature type="compositionally biased region" description="Low complexity" evidence="1">
    <location>
        <begin position="140"/>
        <end position="149"/>
    </location>
</feature>
<evidence type="ECO:0000256" key="2">
    <source>
        <dbReference type="SAM" id="SignalP"/>
    </source>
</evidence>
<protein>
    <submittedName>
        <fullName evidence="3">Uncharacterized protein</fullName>
    </submittedName>
</protein>